<dbReference type="GO" id="GO:0005737">
    <property type="term" value="C:cytoplasm"/>
    <property type="evidence" value="ECO:0007669"/>
    <property type="project" value="TreeGrafter"/>
</dbReference>
<keyword evidence="11" id="KW-1185">Reference proteome</keyword>
<dbReference type="Gene3D" id="3.30.40.10">
    <property type="entry name" value="Zinc/RING finger domain, C3HC4 (zinc finger)"/>
    <property type="match status" value="1"/>
</dbReference>
<keyword evidence="3" id="KW-0808">Transferase</keyword>
<dbReference type="PROSITE" id="PS50089">
    <property type="entry name" value="ZF_RING_2"/>
    <property type="match status" value="1"/>
</dbReference>
<proteinExistence type="predicted"/>
<dbReference type="SUPFAM" id="SSF57850">
    <property type="entry name" value="RING/U-box"/>
    <property type="match status" value="1"/>
</dbReference>
<dbReference type="GO" id="GO:0061630">
    <property type="term" value="F:ubiquitin protein ligase activity"/>
    <property type="evidence" value="ECO:0007669"/>
    <property type="project" value="UniProtKB-EC"/>
</dbReference>
<feature type="domain" description="RING-type" evidence="9">
    <location>
        <begin position="101"/>
        <end position="140"/>
    </location>
</feature>
<comment type="catalytic activity">
    <reaction evidence="1">
        <text>S-ubiquitinyl-[E2 ubiquitin-conjugating enzyme]-L-cysteine + [acceptor protein]-L-lysine = [E2 ubiquitin-conjugating enzyme]-L-cysteine + N(6)-ubiquitinyl-[acceptor protein]-L-lysine.</text>
        <dbReference type="EC" id="2.3.2.27"/>
    </reaction>
</comment>
<evidence type="ECO:0000256" key="4">
    <source>
        <dbReference type="ARBA" id="ARBA00022723"/>
    </source>
</evidence>
<evidence type="ECO:0000313" key="10">
    <source>
        <dbReference type="EMBL" id="KZV20539.1"/>
    </source>
</evidence>
<evidence type="ECO:0000256" key="3">
    <source>
        <dbReference type="ARBA" id="ARBA00022679"/>
    </source>
</evidence>
<dbReference type="FunFam" id="3.30.40.10:FF:000127">
    <property type="entry name" value="E3 ubiquitin-protein ligase RNF181"/>
    <property type="match status" value="1"/>
</dbReference>
<evidence type="ECO:0000256" key="8">
    <source>
        <dbReference type="PROSITE-ProRule" id="PRU00175"/>
    </source>
</evidence>
<reference evidence="10 11" key="1">
    <citation type="journal article" date="2015" name="Proc. Natl. Acad. Sci. U.S.A.">
        <title>The resurrection genome of Boea hygrometrica: A blueprint for survival of dehydration.</title>
        <authorList>
            <person name="Xiao L."/>
            <person name="Yang G."/>
            <person name="Zhang L."/>
            <person name="Yang X."/>
            <person name="Zhao S."/>
            <person name="Ji Z."/>
            <person name="Zhou Q."/>
            <person name="Hu M."/>
            <person name="Wang Y."/>
            <person name="Chen M."/>
            <person name="Xu Y."/>
            <person name="Jin H."/>
            <person name="Xiao X."/>
            <person name="Hu G."/>
            <person name="Bao F."/>
            <person name="Hu Y."/>
            <person name="Wan P."/>
            <person name="Li L."/>
            <person name="Deng X."/>
            <person name="Kuang T."/>
            <person name="Xiang C."/>
            <person name="Zhu J.K."/>
            <person name="Oliver M.J."/>
            <person name="He Y."/>
        </authorList>
    </citation>
    <scope>NUCLEOTIDE SEQUENCE [LARGE SCALE GENOMIC DNA]</scope>
    <source>
        <strain evidence="11">cv. XS01</strain>
    </source>
</reference>
<dbReference type="GO" id="GO:0008270">
    <property type="term" value="F:zinc ion binding"/>
    <property type="evidence" value="ECO:0007669"/>
    <property type="project" value="UniProtKB-KW"/>
</dbReference>
<evidence type="ECO:0000259" key="9">
    <source>
        <dbReference type="PROSITE" id="PS50089"/>
    </source>
</evidence>
<gene>
    <name evidence="10" type="ORF">F511_31693</name>
</gene>
<dbReference type="CDD" id="cd16454">
    <property type="entry name" value="RING-H2_PA-TM-RING"/>
    <property type="match status" value="1"/>
</dbReference>
<dbReference type="PANTHER" id="PTHR15710">
    <property type="entry name" value="E3 UBIQUITIN-PROTEIN LIGASE PRAJA"/>
    <property type="match status" value="1"/>
</dbReference>
<evidence type="ECO:0000256" key="6">
    <source>
        <dbReference type="ARBA" id="ARBA00022786"/>
    </source>
</evidence>
<evidence type="ECO:0000256" key="1">
    <source>
        <dbReference type="ARBA" id="ARBA00000900"/>
    </source>
</evidence>
<accession>A0A2Z7AMT9</accession>
<name>A0A2Z7AMT9_9LAMI</name>
<dbReference type="Proteomes" id="UP000250235">
    <property type="component" value="Unassembled WGS sequence"/>
</dbReference>
<keyword evidence="5 8" id="KW-0863">Zinc-finger</keyword>
<sequence length="163" mass="18586">MELHQLESMIRRRMRNTSMILQLLQVIRGGMLSDPGNLEIDPQNRYMDNDQDGEHMAPGLDLLLEHLADNDPNHYGTPPARKEAVEALATVKNDDIIQSSICLEDCDIGADVKEMPCRHRFHKGCILPWLELHSSCPICRYQLPYDESKIESDISRNNSSDSK</sequence>
<evidence type="ECO:0000256" key="5">
    <source>
        <dbReference type="ARBA" id="ARBA00022771"/>
    </source>
</evidence>
<evidence type="ECO:0000256" key="2">
    <source>
        <dbReference type="ARBA" id="ARBA00012483"/>
    </source>
</evidence>
<dbReference type="GO" id="GO:0016567">
    <property type="term" value="P:protein ubiquitination"/>
    <property type="evidence" value="ECO:0007669"/>
    <property type="project" value="TreeGrafter"/>
</dbReference>
<dbReference type="EC" id="2.3.2.27" evidence="2"/>
<evidence type="ECO:0000256" key="7">
    <source>
        <dbReference type="ARBA" id="ARBA00022833"/>
    </source>
</evidence>
<dbReference type="InterPro" id="IPR001841">
    <property type="entry name" value="Znf_RING"/>
</dbReference>
<dbReference type="OrthoDB" id="21204at2759"/>
<dbReference type="InterPro" id="IPR013083">
    <property type="entry name" value="Znf_RING/FYVE/PHD"/>
</dbReference>
<keyword evidence="7" id="KW-0862">Zinc</keyword>
<evidence type="ECO:0000313" key="11">
    <source>
        <dbReference type="Proteomes" id="UP000250235"/>
    </source>
</evidence>
<dbReference type="EMBL" id="KV015620">
    <property type="protein sequence ID" value="KZV20539.1"/>
    <property type="molecule type" value="Genomic_DNA"/>
</dbReference>
<dbReference type="PANTHER" id="PTHR15710:SF22">
    <property type="entry name" value="RING-TYPE E3 UBIQUITIN TRANSFERASE"/>
    <property type="match status" value="1"/>
</dbReference>
<keyword evidence="6" id="KW-0833">Ubl conjugation pathway</keyword>
<dbReference type="SMART" id="SM00184">
    <property type="entry name" value="RING"/>
    <property type="match status" value="1"/>
</dbReference>
<protein>
    <recommendedName>
        <fullName evidence="2">RING-type E3 ubiquitin transferase</fullName>
        <ecNumber evidence="2">2.3.2.27</ecNumber>
    </recommendedName>
</protein>
<keyword evidence="4" id="KW-0479">Metal-binding</keyword>
<dbReference type="Pfam" id="PF13639">
    <property type="entry name" value="zf-RING_2"/>
    <property type="match status" value="1"/>
</dbReference>
<organism evidence="10 11">
    <name type="scientific">Dorcoceras hygrometricum</name>
    <dbReference type="NCBI Taxonomy" id="472368"/>
    <lineage>
        <taxon>Eukaryota</taxon>
        <taxon>Viridiplantae</taxon>
        <taxon>Streptophyta</taxon>
        <taxon>Embryophyta</taxon>
        <taxon>Tracheophyta</taxon>
        <taxon>Spermatophyta</taxon>
        <taxon>Magnoliopsida</taxon>
        <taxon>eudicotyledons</taxon>
        <taxon>Gunneridae</taxon>
        <taxon>Pentapetalae</taxon>
        <taxon>asterids</taxon>
        <taxon>lamiids</taxon>
        <taxon>Lamiales</taxon>
        <taxon>Gesneriaceae</taxon>
        <taxon>Didymocarpoideae</taxon>
        <taxon>Trichosporeae</taxon>
        <taxon>Loxocarpinae</taxon>
        <taxon>Dorcoceras</taxon>
    </lineage>
</organism>
<dbReference type="AlphaFoldDB" id="A0A2Z7AMT9"/>